<dbReference type="InterPro" id="IPR014284">
    <property type="entry name" value="RNA_pol_sigma-70_dom"/>
</dbReference>
<dbReference type="Proteomes" id="UP000319818">
    <property type="component" value="Unassembled WGS sequence"/>
</dbReference>
<dbReference type="SUPFAM" id="SSF88946">
    <property type="entry name" value="Sigma2 domain of RNA polymerase sigma factors"/>
    <property type="match status" value="1"/>
</dbReference>
<dbReference type="InterPro" id="IPR007627">
    <property type="entry name" value="RNA_pol_sigma70_r2"/>
</dbReference>
<feature type="domain" description="SnoaL-like" evidence="10">
    <location>
        <begin position="215"/>
        <end position="287"/>
    </location>
</feature>
<reference evidence="11 12" key="1">
    <citation type="submission" date="2019-06" db="EMBL/GenBank/DDBJ databases">
        <title>Sequencing the genomes of 1000 actinobacteria strains.</title>
        <authorList>
            <person name="Klenk H.-P."/>
        </authorList>
    </citation>
    <scope>NUCLEOTIDE SEQUENCE [LARGE SCALE GENOMIC DNA]</scope>
    <source>
        <strain evidence="11 12">DSM 45511</strain>
    </source>
</reference>
<dbReference type="GO" id="GO:0006950">
    <property type="term" value="P:response to stress"/>
    <property type="evidence" value="ECO:0007669"/>
    <property type="project" value="UniProtKB-ARBA"/>
</dbReference>
<dbReference type="SUPFAM" id="SSF88659">
    <property type="entry name" value="Sigma3 and sigma4 domains of RNA polymerase sigma factors"/>
    <property type="match status" value="1"/>
</dbReference>
<feature type="domain" description="RNA polymerase sigma-70 region 2" evidence="8">
    <location>
        <begin position="21"/>
        <end position="86"/>
    </location>
</feature>
<dbReference type="Pfam" id="PF08281">
    <property type="entry name" value="Sigma70_r4_2"/>
    <property type="match status" value="1"/>
</dbReference>
<dbReference type="InterPro" id="IPR013325">
    <property type="entry name" value="RNA_pol_sigma_r2"/>
</dbReference>
<comment type="caution">
    <text evidence="11">The sequence shown here is derived from an EMBL/GenBank/DDBJ whole genome shotgun (WGS) entry which is preliminary data.</text>
</comment>
<dbReference type="GO" id="GO:0003677">
    <property type="term" value="F:DNA binding"/>
    <property type="evidence" value="ECO:0007669"/>
    <property type="project" value="UniProtKB-KW"/>
</dbReference>
<dbReference type="NCBIfam" id="TIGR02960">
    <property type="entry name" value="SigX5"/>
    <property type="match status" value="1"/>
</dbReference>
<dbReference type="SUPFAM" id="SSF54427">
    <property type="entry name" value="NTF2-like"/>
    <property type="match status" value="1"/>
</dbReference>
<evidence type="ECO:0000256" key="3">
    <source>
        <dbReference type="ARBA" id="ARBA00023015"/>
    </source>
</evidence>
<dbReference type="InterPro" id="IPR013324">
    <property type="entry name" value="RNA_pol_sigma_r3/r4-like"/>
</dbReference>
<dbReference type="AlphaFoldDB" id="A0A543FWN2"/>
<dbReference type="Gene3D" id="3.10.450.50">
    <property type="match status" value="1"/>
</dbReference>
<dbReference type="Gene3D" id="1.10.10.10">
    <property type="entry name" value="Winged helix-like DNA-binding domain superfamily/Winged helix DNA-binding domain"/>
    <property type="match status" value="1"/>
</dbReference>
<evidence type="ECO:0000256" key="4">
    <source>
        <dbReference type="ARBA" id="ARBA00023082"/>
    </source>
</evidence>
<dbReference type="Pfam" id="PF12680">
    <property type="entry name" value="SnoaL_2"/>
    <property type="match status" value="1"/>
</dbReference>
<evidence type="ECO:0000256" key="1">
    <source>
        <dbReference type="ARBA" id="ARBA00010641"/>
    </source>
</evidence>
<dbReference type="NCBIfam" id="TIGR02937">
    <property type="entry name" value="sigma70-ECF"/>
    <property type="match status" value="1"/>
</dbReference>
<dbReference type="GO" id="GO:0016987">
    <property type="term" value="F:sigma factor activity"/>
    <property type="evidence" value="ECO:0007669"/>
    <property type="project" value="UniProtKB-KW"/>
</dbReference>
<dbReference type="Pfam" id="PF04542">
    <property type="entry name" value="Sigma70_r2"/>
    <property type="match status" value="1"/>
</dbReference>
<organism evidence="11 12">
    <name type="scientific">Pseudonocardia cypriaca</name>
    <dbReference type="NCBI Taxonomy" id="882449"/>
    <lineage>
        <taxon>Bacteria</taxon>
        <taxon>Bacillati</taxon>
        <taxon>Actinomycetota</taxon>
        <taxon>Actinomycetes</taxon>
        <taxon>Pseudonocardiales</taxon>
        <taxon>Pseudonocardiaceae</taxon>
        <taxon>Pseudonocardia</taxon>
    </lineage>
</organism>
<evidence type="ECO:0000259" key="9">
    <source>
        <dbReference type="Pfam" id="PF08281"/>
    </source>
</evidence>
<dbReference type="InterPro" id="IPR000838">
    <property type="entry name" value="RNA_pol_sigma70_ECF_CS"/>
</dbReference>
<evidence type="ECO:0000259" key="8">
    <source>
        <dbReference type="Pfam" id="PF04542"/>
    </source>
</evidence>
<keyword evidence="3 7" id="KW-0805">Transcription regulation</keyword>
<dbReference type="Gene3D" id="1.10.1740.10">
    <property type="match status" value="1"/>
</dbReference>
<keyword evidence="5 7" id="KW-0238">DNA-binding</keyword>
<dbReference type="InterPro" id="IPR032710">
    <property type="entry name" value="NTF2-like_dom_sf"/>
</dbReference>
<evidence type="ECO:0000313" key="11">
    <source>
        <dbReference type="EMBL" id="TQM38242.1"/>
    </source>
</evidence>
<dbReference type="PANTHER" id="PTHR43133">
    <property type="entry name" value="RNA POLYMERASE ECF-TYPE SIGMA FACTO"/>
    <property type="match status" value="1"/>
</dbReference>
<evidence type="ECO:0000259" key="10">
    <source>
        <dbReference type="Pfam" id="PF12680"/>
    </source>
</evidence>
<dbReference type="InterPro" id="IPR014305">
    <property type="entry name" value="RNA_pol_sigma-G_actinobac"/>
</dbReference>
<evidence type="ECO:0000256" key="7">
    <source>
        <dbReference type="RuleBase" id="RU000716"/>
    </source>
</evidence>
<evidence type="ECO:0000313" key="12">
    <source>
        <dbReference type="Proteomes" id="UP000319818"/>
    </source>
</evidence>
<evidence type="ECO:0000256" key="6">
    <source>
        <dbReference type="ARBA" id="ARBA00023163"/>
    </source>
</evidence>
<proteinExistence type="inferred from homology"/>
<dbReference type="InterPro" id="IPR037401">
    <property type="entry name" value="SnoaL-like"/>
</dbReference>
<protein>
    <recommendedName>
        <fullName evidence="7">RNA polymerase sigma factor</fullName>
    </recommendedName>
</protein>
<dbReference type="NCBIfam" id="NF006089">
    <property type="entry name" value="PRK08241.1"/>
    <property type="match status" value="1"/>
</dbReference>
<dbReference type="RefSeq" id="WP_246122445.1">
    <property type="nucleotide sequence ID" value="NZ_VFPH01000002.1"/>
</dbReference>
<name>A0A543FWN2_9PSEU</name>
<comment type="similarity">
    <text evidence="1 7">Belongs to the sigma-70 factor family. ECF subfamily.</text>
</comment>
<accession>A0A543FWN2</accession>
<keyword evidence="12" id="KW-1185">Reference proteome</keyword>
<dbReference type="PROSITE" id="PS01063">
    <property type="entry name" value="SIGMA70_ECF"/>
    <property type="match status" value="1"/>
</dbReference>
<comment type="subunit">
    <text evidence="2">Interacts transiently with the RNA polymerase catalytic core formed by RpoA, RpoB, RpoC and RpoZ (2 alpha, 1 beta, 1 beta' and 1 omega subunit) to form the RNA polymerase holoenzyme that can initiate transcription.</text>
</comment>
<evidence type="ECO:0000256" key="2">
    <source>
        <dbReference type="ARBA" id="ARBA00011344"/>
    </source>
</evidence>
<sequence>MTAAPITPPVRDRAEFARLADPYRRELLEHCYRMVGSVHDAEDLVQETYLRAWRGYPRFEGRSSLRTWLHRIATTTCLTAIERGRRRALPAGLGGPADDIDGPLAELSDSTWLEPLPDALDVSDRSDPASVVAARAGLRLALVAALQHLPPRQRAVLLLRDVLRWRASEVAELLGTSSAAINSSLQRARAQVAAVAPAEDAVVEPDDPQQRALLDRYAEAFERADMAALSRLLTADATWEMPPHPVWVRGRDAITALIRAQCPGGPGDVWMVATRANGCPAFAAYHRDADGLLRAHGVHVLQLVPGAVAGVVAFLDPGLFPVFGLAPVLRES</sequence>
<evidence type="ECO:0000256" key="5">
    <source>
        <dbReference type="ARBA" id="ARBA00023125"/>
    </source>
</evidence>
<dbReference type="GO" id="GO:0006352">
    <property type="term" value="P:DNA-templated transcription initiation"/>
    <property type="evidence" value="ECO:0007669"/>
    <property type="project" value="InterPro"/>
</dbReference>
<dbReference type="PANTHER" id="PTHR43133:SF65">
    <property type="entry name" value="ECF RNA POLYMERASE SIGMA FACTOR SIGG"/>
    <property type="match status" value="1"/>
</dbReference>
<dbReference type="InterPro" id="IPR039425">
    <property type="entry name" value="RNA_pol_sigma-70-like"/>
</dbReference>
<keyword evidence="4 7" id="KW-0731">Sigma factor</keyword>
<keyword evidence="6 7" id="KW-0804">Transcription</keyword>
<dbReference type="InterPro" id="IPR013249">
    <property type="entry name" value="RNA_pol_sigma70_r4_t2"/>
</dbReference>
<feature type="domain" description="RNA polymerase sigma factor 70 region 4 type 2" evidence="9">
    <location>
        <begin position="140"/>
        <end position="191"/>
    </location>
</feature>
<dbReference type="InterPro" id="IPR036388">
    <property type="entry name" value="WH-like_DNA-bd_sf"/>
</dbReference>
<dbReference type="EMBL" id="VFPH01000002">
    <property type="protein sequence ID" value="TQM38242.1"/>
    <property type="molecule type" value="Genomic_DNA"/>
</dbReference>
<gene>
    <name evidence="11" type="ORF">FB388_5473</name>
</gene>